<dbReference type="SUPFAM" id="SSF48647">
    <property type="entry name" value="Fungal elicitin"/>
    <property type="match status" value="1"/>
</dbReference>
<evidence type="ECO:0000313" key="10">
    <source>
        <dbReference type="Proteomes" id="UP000028582"/>
    </source>
</evidence>
<organism evidence="9 10">
    <name type="scientific">Phytophthora nicotianae P1976</name>
    <dbReference type="NCBI Taxonomy" id="1317066"/>
    <lineage>
        <taxon>Eukaryota</taxon>
        <taxon>Sar</taxon>
        <taxon>Stramenopiles</taxon>
        <taxon>Oomycota</taxon>
        <taxon>Peronosporomycetes</taxon>
        <taxon>Peronosporales</taxon>
        <taxon>Peronosporaceae</taxon>
        <taxon>Phytophthora</taxon>
    </lineage>
</organism>
<dbReference type="InterPro" id="IPR002200">
    <property type="entry name" value="Elicitin"/>
</dbReference>
<evidence type="ECO:0000256" key="5">
    <source>
        <dbReference type="ARBA" id="ARBA00023157"/>
    </source>
</evidence>
<reference evidence="9 10" key="1">
    <citation type="submission" date="2013-11" db="EMBL/GenBank/DDBJ databases">
        <title>The Genome Sequence of Phytophthora parasitica P1976.</title>
        <authorList>
            <consortium name="The Broad Institute Genomics Platform"/>
            <person name="Russ C."/>
            <person name="Tyler B."/>
            <person name="Panabieres F."/>
            <person name="Shan W."/>
            <person name="Tripathy S."/>
            <person name="Grunwald N."/>
            <person name="Machado M."/>
            <person name="Johnson C.S."/>
            <person name="Walker B."/>
            <person name="Young S."/>
            <person name="Zeng Q."/>
            <person name="Gargeya S."/>
            <person name="Fitzgerald M."/>
            <person name="Haas B."/>
            <person name="Abouelleil A."/>
            <person name="Allen A.W."/>
            <person name="Alvarado L."/>
            <person name="Arachchi H.M."/>
            <person name="Berlin A.M."/>
            <person name="Chapman S.B."/>
            <person name="Gainer-Dewar J."/>
            <person name="Goldberg J."/>
            <person name="Griggs A."/>
            <person name="Gujja S."/>
            <person name="Hansen M."/>
            <person name="Howarth C."/>
            <person name="Imamovic A."/>
            <person name="Ireland A."/>
            <person name="Larimer J."/>
            <person name="McCowan C."/>
            <person name="Murphy C."/>
            <person name="Pearson M."/>
            <person name="Poon T.W."/>
            <person name="Priest M."/>
            <person name="Roberts A."/>
            <person name="Saif S."/>
            <person name="Shea T."/>
            <person name="Sisk P."/>
            <person name="Sykes S."/>
            <person name="Wortman J."/>
            <person name="Nusbaum C."/>
            <person name="Birren B."/>
        </authorList>
    </citation>
    <scope>NUCLEOTIDE SEQUENCE [LARGE SCALE GENOMIC DNA]</scope>
    <source>
        <strain evidence="9 10">P1976</strain>
    </source>
</reference>
<comment type="subcellular location">
    <subcellularLocation>
        <location evidence="1 6">Secreted</location>
    </subcellularLocation>
</comment>
<dbReference type="GO" id="GO:0005576">
    <property type="term" value="C:extracellular region"/>
    <property type="evidence" value="ECO:0007669"/>
    <property type="project" value="UniProtKB-SubCell"/>
</dbReference>
<dbReference type="Proteomes" id="UP000028582">
    <property type="component" value="Unassembled WGS sequence"/>
</dbReference>
<dbReference type="EMBL" id="ANJA01002250">
    <property type="protein sequence ID" value="ETO70904.1"/>
    <property type="molecule type" value="Genomic_DNA"/>
</dbReference>
<feature type="chain" id="PRO_5001753740" description="Elicitin" evidence="8">
    <location>
        <begin position="22"/>
        <end position="155"/>
    </location>
</feature>
<comment type="function">
    <text evidence="6">Induces local and distal defense responses (incompatible hypersensitive reaction) in plants from the solanaceae and cruciferae families. Elicits leaf necrosis and causes the accumulation of pathogenesis-related proteins. Might interact with the lipidic molecules of the plasma membrane.</text>
</comment>
<name>A0A080ZW93_PHYNI</name>
<gene>
    <name evidence="9" type="ORF">F444_12651</name>
</gene>
<comment type="similarity">
    <text evidence="2 6">Belongs to the elicitin family.</text>
</comment>
<feature type="compositionally biased region" description="Polar residues" evidence="7">
    <location>
        <begin position="111"/>
        <end position="120"/>
    </location>
</feature>
<dbReference type="OrthoDB" id="128130at2759"/>
<keyword evidence="5 6" id="KW-1015">Disulfide bond</keyword>
<evidence type="ECO:0000256" key="1">
    <source>
        <dbReference type="ARBA" id="ARBA00004613"/>
    </source>
</evidence>
<dbReference type="AlphaFoldDB" id="A0A080ZW93"/>
<evidence type="ECO:0000256" key="8">
    <source>
        <dbReference type="SAM" id="SignalP"/>
    </source>
</evidence>
<proteinExistence type="inferred from homology"/>
<evidence type="ECO:0000256" key="6">
    <source>
        <dbReference type="RuleBase" id="RU368111"/>
    </source>
</evidence>
<protein>
    <recommendedName>
        <fullName evidence="6">Elicitin</fullName>
    </recommendedName>
</protein>
<feature type="signal peptide" evidence="8">
    <location>
        <begin position="1"/>
        <end position="21"/>
    </location>
</feature>
<evidence type="ECO:0000256" key="2">
    <source>
        <dbReference type="ARBA" id="ARBA00009544"/>
    </source>
</evidence>
<dbReference type="SMART" id="SM01187">
    <property type="entry name" value="Elicitin"/>
    <property type="match status" value="1"/>
</dbReference>
<dbReference type="GO" id="GO:0052040">
    <property type="term" value="P:symbiont-mediated perturbation of host programmed cell death"/>
    <property type="evidence" value="ECO:0007669"/>
    <property type="project" value="UniProtKB-UniRule"/>
</dbReference>
<evidence type="ECO:0000256" key="4">
    <source>
        <dbReference type="ARBA" id="ARBA00022978"/>
    </source>
</evidence>
<keyword evidence="3 6" id="KW-0964">Secreted</keyword>
<keyword evidence="8" id="KW-0732">Signal</keyword>
<sequence length="155" mass="15987">MVPSFLAFVAVSMTLIDGASADDACATADLVGIASNPHVAGCSNDAGFSSISTILELTTEQIQVICASSACTSLMKDMTALGLGNCRLPETKIYLQTDIIDAFTERCSAIDSSSSNDGTVTTDNLRDSSSRTSSATTVVMGYISITTLALAVLLV</sequence>
<dbReference type="InterPro" id="IPR036470">
    <property type="entry name" value="Elicitin_sf"/>
</dbReference>
<dbReference type="Gene3D" id="1.10.239.10">
    <property type="entry name" value="Elicitin domain"/>
    <property type="match status" value="1"/>
</dbReference>
<dbReference type="Pfam" id="PF00964">
    <property type="entry name" value="Elicitin"/>
    <property type="match status" value="1"/>
</dbReference>
<evidence type="ECO:0000256" key="7">
    <source>
        <dbReference type="SAM" id="MobiDB-lite"/>
    </source>
</evidence>
<feature type="region of interest" description="Disordered" evidence="7">
    <location>
        <begin position="111"/>
        <end position="130"/>
    </location>
</feature>
<evidence type="ECO:0000256" key="3">
    <source>
        <dbReference type="ARBA" id="ARBA00022525"/>
    </source>
</evidence>
<evidence type="ECO:0000313" key="9">
    <source>
        <dbReference type="EMBL" id="ETO70904.1"/>
    </source>
</evidence>
<accession>A0A080ZW93</accession>
<comment type="caution">
    <text evidence="9">The sequence shown here is derived from an EMBL/GenBank/DDBJ whole genome shotgun (WGS) entry which is preliminary data.</text>
</comment>
<keyword evidence="4 6" id="KW-0928">Hypersensitive response elicitation</keyword>